<sequence length="88" mass="9850">MINSVPHCGLIHGQCSPCPRSKRPSVTLCRTRPLNPQFSALSQDGRIHQLLENNVRALKIETDYRRYKINQPKETSGGHALMVQVGSL</sequence>
<name>A0ABD0WZD9_UMBPY</name>
<dbReference type="EMBL" id="JAGEUA010000003">
    <property type="protein sequence ID" value="KAL0992473.1"/>
    <property type="molecule type" value="Genomic_DNA"/>
</dbReference>
<proteinExistence type="predicted"/>
<keyword evidence="2" id="KW-1185">Reference proteome</keyword>
<organism evidence="1 2">
    <name type="scientific">Umbra pygmaea</name>
    <name type="common">Eastern mudminnow</name>
    <dbReference type="NCBI Taxonomy" id="75934"/>
    <lineage>
        <taxon>Eukaryota</taxon>
        <taxon>Metazoa</taxon>
        <taxon>Chordata</taxon>
        <taxon>Craniata</taxon>
        <taxon>Vertebrata</taxon>
        <taxon>Euteleostomi</taxon>
        <taxon>Actinopterygii</taxon>
        <taxon>Neopterygii</taxon>
        <taxon>Teleostei</taxon>
        <taxon>Protacanthopterygii</taxon>
        <taxon>Esociformes</taxon>
        <taxon>Umbridae</taxon>
        <taxon>Umbra</taxon>
    </lineage>
</organism>
<dbReference type="Proteomes" id="UP001557470">
    <property type="component" value="Unassembled WGS sequence"/>
</dbReference>
<gene>
    <name evidence="1" type="ORF">UPYG_G00093760</name>
</gene>
<evidence type="ECO:0000313" key="2">
    <source>
        <dbReference type="Proteomes" id="UP001557470"/>
    </source>
</evidence>
<dbReference type="AlphaFoldDB" id="A0ABD0WZD9"/>
<comment type="caution">
    <text evidence="1">The sequence shown here is derived from an EMBL/GenBank/DDBJ whole genome shotgun (WGS) entry which is preliminary data.</text>
</comment>
<reference evidence="1 2" key="1">
    <citation type="submission" date="2024-06" db="EMBL/GenBank/DDBJ databases">
        <authorList>
            <person name="Pan Q."/>
            <person name="Wen M."/>
            <person name="Jouanno E."/>
            <person name="Zahm M."/>
            <person name="Klopp C."/>
            <person name="Cabau C."/>
            <person name="Louis A."/>
            <person name="Berthelot C."/>
            <person name="Parey E."/>
            <person name="Roest Crollius H."/>
            <person name="Montfort J."/>
            <person name="Robinson-Rechavi M."/>
            <person name="Bouchez O."/>
            <person name="Lampietro C."/>
            <person name="Lopez Roques C."/>
            <person name="Donnadieu C."/>
            <person name="Postlethwait J."/>
            <person name="Bobe J."/>
            <person name="Verreycken H."/>
            <person name="Guiguen Y."/>
        </authorList>
    </citation>
    <scope>NUCLEOTIDE SEQUENCE [LARGE SCALE GENOMIC DNA]</scope>
    <source>
        <strain evidence="1">Up_M1</strain>
        <tissue evidence="1">Testis</tissue>
    </source>
</reference>
<accession>A0ABD0WZD9</accession>
<protein>
    <submittedName>
        <fullName evidence="1">Uncharacterized protein</fullName>
    </submittedName>
</protein>
<evidence type="ECO:0000313" key="1">
    <source>
        <dbReference type="EMBL" id="KAL0992473.1"/>
    </source>
</evidence>